<dbReference type="Pfam" id="PF00959">
    <property type="entry name" value="Phage_lysozyme"/>
    <property type="match status" value="1"/>
</dbReference>
<feature type="signal peptide" evidence="7">
    <location>
        <begin position="1"/>
        <end position="20"/>
    </location>
</feature>
<keyword evidence="4 6" id="KW-0378">Hydrolase</keyword>
<protein>
    <recommendedName>
        <fullName evidence="6">Lysozyme</fullName>
        <ecNumber evidence="6">3.2.1.17</ecNumber>
    </recommendedName>
</protein>
<dbReference type="PATRIC" id="fig|35806.4.peg.4247"/>
<evidence type="ECO:0000313" key="9">
    <source>
        <dbReference type="Proteomes" id="UP000064912"/>
    </source>
</evidence>
<evidence type="ECO:0000256" key="4">
    <source>
        <dbReference type="ARBA" id="ARBA00022801"/>
    </source>
</evidence>
<evidence type="ECO:0000256" key="1">
    <source>
        <dbReference type="ARBA" id="ARBA00000632"/>
    </source>
</evidence>
<gene>
    <name evidence="8" type="primary">ybcS</name>
    <name evidence="8" type="ORF">NHU_04141</name>
</gene>
<dbReference type="HAMAP" id="MF_04110">
    <property type="entry name" value="ENDOLYSIN_T4"/>
    <property type="match status" value="1"/>
</dbReference>
<evidence type="ECO:0000256" key="3">
    <source>
        <dbReference type="ARBA" id="ARBA00022638"/>
    </source>
</evidence>
<dbReference type="GO" id="GO:0016998">
    <property type="term" value="P:cell wall macromolecule catabolic process"/>
    <property type="evidence" value="ECO:0007669"/>
    <property type="project" value="InterPro"/>
</dbReference>
<keyword evidence="2 6" id="KW-0929">Antimicrobial</keyword>
<dbReference type="SUPFAM" id="SSF53955">
    <property type="entry name" value="Lysozyme-like"/>
    <property type="match status" value="1"/>
</dbReference>
<dbReference type="InterPro" id="IPR034690">
    <property type="entry name" value="Endolysin_T4_type"/>
</dbReference>
<dbReference type="EC" id="3.2.1.17" evidence="6"/>
<evidence type="ECO:0000313" key="8">
    <source>
        <dbReference type="EMBL" id="BAQ71263.1"/>
    </source>
</evidence>
<keyword evidence="5 6" id="KW-0326">Glycosidase</keyword>
<feature type="chain" id="PRO_5002301265" description="Lysozyme" evidence="7">
    <location>
        <begin position="21"/>
        <end position="189"/>
    </location>
</feature>
<proteinExistence type="inferred from homology"/>
<organism evidence="8 9">
    <name type="scientific">Rhodovulum sulfidophilum</name>
    <name type="common">Rhodobacter sulfidophilus</name>
    <dbReference type="NCBI Taxonomy" id="35806"/>
    <lineage>
        <taxon>Bacteria</taxon>
        <taxon>Pseudomonadati</taxon>
        <taxon>Pseudomonadota</taxon>
        <taxon>Alphaproteobacteria</taxon>
        <taxon>Rhodobacterales</taxon>
        <taxon>Paracoccaceae</taxon>
        <taxon>Rhodovulum</taxon>
    </lineage>
</organism>
<keyword evidence="3 6" id="KW-0081">Bacteriolytic enzyme</keyword>
<keyword evidence="7" id="KW-0732">Signal</keyword>
<comment type="similarity">
    <text evidence="6">Belongs to the glycosyl hydrolase 24 family.</text>
</comment>
<comment type="catalytic activity">
    <reaction evidence="1 6">
        <text>Hydrolysis of (1-&gt;4)-beta-linkages between N-acetylmuramic acid and N-acetyl-D-glucosamine residues in a peptidoglycan and between N-acetyl-D-glucosamine residues in chitodextrins.</text>
        <dbReference type="EC" id="3.2.1.17"/>
    </reaction>
</comment>
<dbReference type="EMBL" id="AP014800">
    <property type="protein sequence ID" value="BAQ71263.1"/>
    <property type="molecule type" value="Genomic_DNA"/>
</dbReference>
<dbReference type="GO" id="GO:0003796">
    <property type="term" value="F:lysozyme activity"/>
    <property type="evidence" value="ECO:0007669"/>
    <property type="project" value="UniProtKB-EC"/>
</dbReference>
<dbReference type="InterPro" id="IPR023346">
    <property type="entry name" value="Lysozyme-like_dom_sf"/>
</dbReference>
<dbReference type="PANTHER" id="PTHR38107">
    <property type="match status" value="1"/>
</dbReference>
<evidence type="ECO:0000256" key="6">
    <source>
        <dbReference type="RuleBase" id="RU003788"/>
    </source>
</evidence>
<dbReference type="GO" id="GO:0042742">
    <property type="term" value="P:defense response to bacterium"/>
    <property type="evidence" value="ECO:0007669"/>
    <property type="project" value="UniProtKB-KW"/>
</dbReference>
<dbReference type="GO" id="GO:0009253">
    <property type="term" value="P:peptidoglycan catabolic process"/>
    <property type="evidence" value="ECO:0007669"/>
    <property type="project" value="InterPro"/>
</dbReference>
<dbReference type="Gene3D" id="1.10.530.40">
    <property type="match status" value="1"/>
</dbReference>
<reference evidence="8 9" key="1">
    <citation type="submission" date="2015-02" db="EMBL/GenBank/DDBJ databases">
        <title>Genome sequene of Rhodovulum sulfidophilum DSM 2351.</title>
        <authorList>
            <person name="Nagao N."/>
        </authorList>
    </citation>
    <scope>NUCLEOTIDE SEQUENCE [LARGE SCALE GENOMIC DNA]</scope>
    <source>
        <strain evidence="8 9">DSM 2351</strain>
    </source>
</reference>
<dbReference type="PANTHER" id="PTHR38107:SF3">
    <property type="entry name" value="LYSOZYME RRRD-RELATED"/>
    <property type="match status" value="1"/>
</dbReference>
<dbReference type="InterPro" id="IPR023347">
    <property type="entry name" value="Lysozyme_dom_sf"/>
</dbReference>
<dbReference type="CDD" id="cd16900">
    <property type="entry name" value="endolysin_R21-like"/>
    <property type="match status" value="1"/>
</dbReference>
<dbReference type="AlphaFoldDB" id="A0A0D6B817"/>
<dbReference type="InterPro" id="IPR051018">
    <property type="entry name" value="Bacteriophage_GH24"/>
</dbReference>
<dbReference type="GO" id="GO:0031640">
    <property type="term" value="P:killing of cells of another organism"/>
    <property type="evidence" value="ECO:0007669"/>
    <property type="project" value="UniProtKB-KW"/>
</dbReference>
<evidence type="ECO:0000256" key="2">
    <source>
        <dbReference type="ARBA" id="ARBA00022529"/>
    </source>
</evidence>
<name>A0A0D6B817_RHOSU</name>
<dbReference type="KEGG" id="rsu:NHU_04141"/>
<accession>A0A0D6B817</accession>
<dbReference type="InterPro" id="IPR002196">
    <property type="entry name" value="Glyco_hydro_24"/>
</dbReference>
<dbReference type="Proteomes" id="UP000064912">
    <property type="component" value="Chromosome"/>
</dbReference>
<evidence type="ECO:0000256" key="5">
    <source>
        <dbReference type="ARBA" id="ARBA00023295"/>
    </source>
</evidence>
<evidence type="ECO:0000256" key="7">
    <source>
        <dbReference type="SAM" id="SignalP"/>
    </source>
</evidence>
<sequence length="189" mass="20569">MNKILLVVAGLVLTAVFAFPQSQTDIGIPPSAPANHQTQEARALALAVPLIAKWEGKRNAAYQDIVGVWTICYGHTRTARPGMLLSDAECEALLRAEVRDYRARLLPHFSAETRARRLPPPRDAAFTSLAINVGVAGAGRSTATRRLNEGDVPGACEALTWWNKAGGRVVAGLRNRRTEEYGYCMREAS</sequence>